<accession>A0AAW6LSF2</accession>
<protein>
    <submittedName>
        <fullName evidence="1">Uncharacterized protein</fullName>
    </submittedName>
</protein>
<name>A0AAW6LSF2_RHOSG</name>
<organism evidence="1 2">
    <name type="scientific">Rhodococcus qingshengii</name>
    <dbReference type="NCBI Taxonomy" id="334542"/>
    <lineage>
        <taxon>Bacteria</taxon>
        <taxon>Bacillati</taxon>
        <taxon>Actinomycetota</taxon>
        <taxon>Actinomycetes</taxon>
        <taxon>Mycobacteriales</taxon>
        <taxon>Nocardiaceae</taxon>
        <taxon>Rhodococcus</taxon>
        <taxon>Rhodococcus erythropolis group</taxon>
    </lineage>
</organism>
<dbReference type="EMBL" id="JARDXE010000017">
    <property type="protein sequence ID" value="MDE8648102.1"/>
    <property type="molecule type" value="Genomic_DNA"/>
</dbReference>
<comment type="caution">
    <text evidence="1">The sequence shown here is derived from an EMBL/GenBank/DDBJ whole genome shotgun (WGS) entry which is preliminary data.</text>
</comment>
<gene>
    <name evidence="1" type="ORF">PXH69_24350</name>
</gene>
<reference evidence="1" key="1">
    <citation type="submission" date="2023-02" db="EMBL/GenBank/DDBJ databases">
        <title>A novel hydrolase synthesized by Rhodococcus erythropolis HQ is responsible for the detoxification of Zearalenone.</title>
        <authorList>
            <person name="Hu J."/>
            <person name="Xu J."/>
        </authorList>
    </citation>
    <scope>NUCLEOTIDE SEQUENCE</scope>
    <source>
        <strain evidence="1">HQ</strain>
    </source>
</reference>
<dbReference type="AlphaFoldDB" id="A0AAW6LSF2"/>
<sequence length="63" mass="6942">MTEAQIAKLKLLCERFGVPFIESDYAVNTGSWMRGWVEAWVGGSDQMGKTLFVGFDPDGSSHS</sequence>
<evidence type="ECO:0000313" key="2">
    <source>
        <dbReference type="Proteomes" id="UP001217325"/>
    </source>
</evidence>
<evidence type="ECO:0000313" key="1">
    <source>
        <dbReference type="EMBL" id="MDE8648102.1"/>
    </source>
</evidence>
<dbReference type="Proteomes" id="UP001217325">
    <property type="component" value="Unassembled WGS sequence"/>
</dbReference>
<proteinExistence type="predicted"/>